<gene>
    <name evidence="1" type="ORF">B0H17DRAFT_1142929</name>
</gene>
<name>A0AAD7CWC0_MYCRO</name>
<evidence type="ECO:0000313" key="1">
    <source>
        <dbReference type="EMBL" id="KAJ7667149.1"/>
    </source>
</evidence>
<accession>A0AAD7CWC0</accession>
<organism evidence="1 2">
    <name type="scientific">Mycena rosella</name>
    <name type="common">Pink bonnet</name>
    <name type="synonym">Agaricus rosellus</name>
    <dbReference type="NCBI Taxonomy" id="1033263"/>
    <lineage>
        <taxon>Eukaryota</taxon>
        <taxon>Fungi</taxon>
        <taxon>Dikarya</taxon>
        <taxon>Basidiomycota</taxon>
        <taxon>Agaricomycotina</taxon>
        <taxon>Agaricomycetes</taxon>
        <taxon>Agaricomycetidae</taxon>
        <taxon>Agaricales</taxon>
        <taxon>Marasmiineae</taxon>
        <taxon>Mycenaceae</taxon>
        <taxon>Mycena</taxon>
    </lineage>
</organism>
<dbReference type="Proteomes" id="UP001221757">
    <property type="component" value="Unassembled WGS sequence"/>
</dbReference>
<comment type="caution">
    <text evidence="1">The sequence shown here is derived from an EMBL/GenBank/DDBJ whole genome shotgun (WGS) entry which is preliminary data.</text>
</comment>
<proteinExistence type="predicted"/>
<sequence>MQYHWKDVTDGVVVNGVWGITNSNKKGVCPKFSIFGEVKRQTGNHIYLKRPALDLTMELERDICLVYDHQLLNLAGALQTQDRPFNFICGQLILTTDMEFDVPIGCIFLGRVVLKIFDECWDRYDEIYELTAAGEVVPSTFISYLTYVDSCQLEFFPH</sequence>
<keyword evidence="2" id="KW-1185">Reference proteome</keyword>
<reference evidence="1" key="1">
    <citation type="submission" date="2023-03" db="EMBL/GenBank/DDBJ databases">
        <title>Massive genome expansion in bonnet fungi (Mycena s.s.) driven by repeated elements and novel gene families across ecological guilds.</title>
        <authorList>
            <consortium name="Lawrence Berkeley National Laboratory"/>
            <person name="Harder C.B."/>
            <person name="Miyauchi S."/>
            <person name="Viragh M."/>
            <person name="Kuo A."/>
            <person name="Thoen E."/>
            <person name="Andreopoulos B."/>
            <person name="Lu D."/>
            <person name="Skrede I."/>
            <person name="Drula E."/>
            <person name="Henrissat B."/>
            <person name="Morin E."/>
            <person name="Kohler A."/>
            <person name="Barry K."/>
            <person name="LaButti K."/>
            <person name="Morin E."/>
            <person name="Salamov A."/>
            <person name="Lipzen A."/>
            <person name="Mereny Z."/>
            <person name="Hegedus B."/>
            <person name="Baldrian P."/>
            <person name="Stursova M."/>
            <person name="Weitz H."/>
            <person name="Taylor A."/>
            <person name="Grigoriev I.V."/>
            <person name="Nagy L.G."/>
            <person name="Martin F."/>
            <person name="Kauserud H."/>
        </authorList>
    </citation>
    <scope>NUCLEOTIDE SEQUENCE</scope>
    <source>
        <strain evidence="1">CBHHK067</strain>
    </source>
</reference>
<dbReference type="EMBL" id="JARKIE010000205">
    <property type="protein sequence ID" value="KAJ7667149.1"/>
    <property type="molecule type" value="Genomic_DNA"/>
</dbReference>
<evidence type="ECO:0000313" key="2">
    <source>
        <dbReference type="Proteomes" id="UP001221757"/>
    </source>
</evidence>
<protein>
    <submittedName>
        <fullName evidence="1">Uncharacterized protein</fullName>
    </submittedName>
</protein>
<dbReference type="AlphaFoldDB" id="A0AAD7CWC0"/>